<organism evidence="2 3">
    <name type="scientific">Crenobacter cavernae</name>
    <dbReference type="NCBI Taxonomy" id="2290923"/>
    <lineage>
        <taxon>Bacteria</taxon>
        <taxon>Pseudomonadati</taxon>
        <taxon>Pseudomonadota</taxon>
        <taxon>Betaproteobacteria</taxon>
        <taxon>Neisseriales</taxon>
        <taxon>Neisseriaceae</taxon>
        <taxon>Crenobacter</taxon>
    </lineage>
</organism>
<evidence type="ECO:0000256" key="1">
    <source>
        <dbReference type="SAM" id="Phobius"/>
    </source>
</evidence>
<dbReference type="RefSeq" id="WP_115434463.1">
    <property type="nucleotide sequence ID" value="NZ_CP031337.1"/>
</dbReference>
<name>A0A345Y9D4_9NEIS</name>
<sequence>MIRDLLIRGLITGVVAGLLSFGFAKTFGEPPVELAIAFEEQQAHAGHSHHDDHAHGTTTAEAAEAEPELVSRDVQAGLGLITGVVVYSAALGGIFALVFAFAYGRLGALRARATAATLALFGFVTITLVPFLKYPPNPPAVGNPETLDLRTILFFGVIALSIAAAALSVSLFRRWQARRGSWNAAQIAIATFVGLNAAALFMLPSFNDVPAAFSASLLWDFRIATFGVQAVLWATFGLLFGALAERLLEAKRPSRMTLQRG</sequence>
<feature type="transmembrane region" description="Helical" evidence="1">
    <location>
        <begin position="184"/>
        <end position="203"/>
    </location>
</feature>
<feature type="transmembrane region" description="Helical" evidence="1">
    <location>
        <begin position="223"/>
        <end position="244"/>
    </location>
</feature>
<protein>
    <recommendedName>
        <fullName evidence="4">Cobalt transporter</fullName>
    </recommendedName>
</protein>
<dbReference type="Pfam" id="PF09490">
    <property type="entry name" value="CbtA"/>
    <property type="match status" value="1"/>
</dbReference>
<evidence type="ECO:0008006" key="4">
    <source>
        <dbReference type="Google" id="ProtNLM"/>
    </source>
</evidence>
<proteinExistence type="predicted"/>
<feature type="transmembrane region" description="Helical" evidence="1">
    <location>
        <begin position="76"/>
        <end position="101"/>
    </location>
</feature>
<keyword evidence="1" id="KW-1133">Transmembrane helix</keyword>
<dbReference type="InterPro" id="IPR012666">
    <property type="entry name" value="CbtA_put"/>
</dbReference>
<dbReference type="OrthoDB" id="6851830at2"/>
<evidence type="ECO:0000313" key="3">
    <source>
        <dbReference type="Proteomes" id="UP000254537"/>
    </source>
</evidence>
<keyword evidence="1" id="KW-0812">Transmembrane</keyword>
<dbReference type="Proteomes" id="UP000254537">
    <property type="component" value="Chromosome"/>
</dbReference>
<accession>A0A345Y9D4</accession>
<reference evidence="2 3" key="1">
    <citation type="submission" date="2018-07" db="EMBL/GenBank/DDBJ databases">
        <title>Crenobacter cavernae sp. nov., isolated from a karst cave.</title>
        <authorList>
            <person name="Zhu H."/>
        </authorList>
    </citation>
    <scope>NUCLEOTIDE SEQUENCE [LARGE SCALE GENOMIC DNA]</scope>
    <source>
        <strain evidence="2 3">K1W11S-77</strain>
    </source>
</reference>
<evidence type="ECO:0000313" key="2">
    <source>
        <dbReference type="EMBL" id="AXK40536.1"/>
    </source>
</evidence>
<dbReference type="KEGG" id="ccah:DWG20_14460"/>
<feature type="transmembrane region" description="Helical" evidence="1">
    <location>
        <begin position="152"/>
        <end position="172"/>
    </location>
</feature>
<gene>
    <name evidence="2" type="ORF">DWG20_14460</name>
</gene>
<feature type="transmembrane region" description="Helical" evidence="1">
    <location>
        <begin position="113"/>
        <end position="132"/>
    </location>
</feature>
<keyword evidence="1" id="KW-0472">Membrane</keyword>
<dbReference type="AlphaFoldDB" id="A0A345Y9D4"/>
<feature type="transmembrane region" description="Helical" evidence="1">
    <location>
        <begin position="5"/>
        <end position="24"/>
    </location>
</feature>
<dbReference type="EMBL" id="CP031337">
    <property type="protein sequence ID" value="AXK40536.1"/>
    <property type="molecule type" value="Genomic_DNA"/>
</dbReference>